<accession>A0AAU9VJZ9</accession>
<evidence type="ECO:0000313" key="2">
    <source>
        <dbReference type="Proteomes" id="UP001159428"/>
    </source>
</evidence>
<evidence type="ECO:0000313" key="1">
    <source>
        <dbReference type="EMBL" id="CAH3031735.1"/>
    </source>
</evidence>
<dbReference type="Proteomes" id="UP001159428">
    <property type="component" value="Unassembled WGS sequence"/>
</dbReference>
<gene>
    <name evidence="1" type="ORF">PMEA_00000534</name>
</gene>
<dbReference type="AlphaFoldDB" id="A0AAU9VJZ9"/>
<sequence>MNNKLSDVYEDTYKIPFDYEIPKDKEVFPRAPPDELVFKLIWNTYQHTSFVYENSVNVTLLPFDSDRRFATHLTRSYAHLEERSLYQGFLTTLLVQALSNYI</sequence>
<name>A0AAU9VJZ9_9CNID</name>
<dbReference type="EMBL" id="CALNXJ010000001">
    <property type="protein sequence ID" value="CAH3031735.1"/>
    <property type="molecule type" value="Genomic_DNA"/>
</dbReference>
<organism evidence="1 2">
    <name type="scientific">Pocillopora meandrina</name>
    <dbReference type="NCBI Taxonomy" id="46732"/>
    <lineage>
        <taxon>Eukaryota</taxon>
        <taxon>Metazoa</taxon>
        <taxon>Cnidaria</taxon>
        <taxon>Anthozoa</taxon>
        <taxon>Hexacorallia</taxon>
        <taxon>Scleractinia</taxon>
        <taxon>Astrocoeniina</taxon>
        <taxon>Pocilloporidae</taxon>
        <taxon>Pocillopora</taxon>
    </lineage>
</organism>
<reference evidence="1 2" key="1">
    <citation type="submission" date="2022-05" db="EMBL/GenBank/DDBJ databases">
        <authorList>
            <consortium name="Genoscope - CEA"/>
            <person name="William W."/>
        </authorList>
    </citation>
    <scope>NUCLEOTIDE SEQUENCE [LARGE SCALE GENOMIC DNA]</scope>
</reference>
<protein>
    <submittedName>
        <fullName evidence="1">Uncharacterized protein</fullName>
    </submittedName>
</protein>
<keyword evidence="2" id="KW-1185">Reference proteome</keyword>
<comment type="caution">
    <text evidence="1">The sequence shown here is derived from an EMBL/GenBank/DDBJ whole genome shotgun (WGS) entry which is preliminary data.</text>
</comment>
<proteinExistence type="predicted"/>